<dbReference type="Proteomes" id="UP000703661">
    <property type="component" value="Unassembled WGS sequence"/>
</dbReference>
<evidence type="ECO:0000313" key="1">
    <source>
        <dbReference type="EMBL" id="KAG0013428.1"/>
    </source>
</evidence>
<sequence>MGKGGINCCNVDANIDPRFVFKSGCKGAEDAKVVLGLRADLEKKIKSHRGKFYEQEILTECEKKCTSLVDGVLDLLDLNVESDVDARTIIKADPDADIRTT</sequence>
<comment type="caution">
    <text evidence="1">The sequence shown here is derived from an EMBL/GenBank/DDBJ whole genome shotgun (WGS) entry which is preliminary data.</text>
</comment>
<protein>
    <submittedName>
        <fullName evidence="1">Uncharacterized protein</fullName>
    </submittedName>
</protein>
<name>A0A9P6MUQ9_9FUNG</name>
<dbReference type="AlphaFoldDB" id="A0A9P6MUQ9"/>
<keyword evidence="2" id="KW-1185">Reference proteome</keyword>
<evidence type="ECO:0000313" key="2">
    <source>
        <dbReference type="Proteomes" id="UP000703661"/>
    </source>
</evidence>
<organism evidence="1 2">
    <name type="scientific">Entomortierella chlamydospora</name>
    <dbReference type="NCBI Taxonomy" id="101097"/>
    <lineage>
        <taxon>Eukaryota</taxon>
        <taxon>Fungi</taxon>
        <taxon>Fungi incertae sedis</taxon>
        <taxon>Mucoromycota</taxon>
        <taxon>Mortierellomycotina</taxon>
        <taxon>Mortierellomycetes</taxon>
        <taxon>Mortierellales</taxon>
        <taxon>Mortierellaceae</taxon>
        <taxon>Entomortierella</taxon>
    </lineage>
</organism>
<reference evidence="1" key="1">
    <citation type="journal article" date="2020" name="Fungal Divers.">
        <title>Resolving the Mortierellaceae phylogeny through synthesis of multi-gene phylogenetics and phylogenomics.</title>
        <authorList>
            <person name="Vandepol N."/>
            <person name="Liber J."/>
            <person name="Desiro A."/>
            <person name="Na H."/>
            <person name="Kennedy M."/>
            <person name="Barry K."/>
            <person name="Grigoriev I.V."/>
            <person name="Miller A.N."/>
            <person name="O'Donnell K."/>
            <person name="Stajich J.E."/>
            <person name="Bonito G."/>
        </authorList>
    </citation>
    <scope>NUCLEOTIDE SEQUENCE</scope>
    <source>
        <strain evidence="1">NRRL 2769</strain>
    </source>
</reference>
<dbReference type="EMBL" id="JAAAID010000847">
    <property type="protein sequence ID" value="KAG0013428.1"/>
    <property type="molecule type" value="Genomic_DNA"/>
</dbReference>
<accession>A0A9P6MUQ9</accession>
<proteinExistence type="predicted"/>
<gene>
    <name evidence="1" type="ORF">BGZ80_011078</name>
</gene>